<dbReference type="PANTHER" id="PTHR22594">
    <property type="entry name" value="ASPARTYL/LYSYL-TRNA SYNTHETASE"/>
    <property type="match status" value="1"/>
</dbReference>
<keyword evidence="4 11" id="KW-0808">Transferase</keyword>
<dbReference type="EMBL" id="CAMXCT010000001">
    <property type="protein sequence ID" value="CAI3972032.1"/>
    <property type="molecule type" value="Genomic_DNA"/>
</dbReference>
<evidence type="ECO:0000256" key="1">
    <source>
        <dbReference type="ARBA" id="ARBA00001946"/>
    </source>
</evidence>
<dbReference type="AlphaFoldDB" id="A0A9P1BER8"/>
<dbReference type="CDD" id="cd04317">
    <property type="entry name" value="EcAspRS_like_N"/>
    <property type="match status" value="1"/>
</dbReference>
<evidence type="ECO:0000256" key="7">
    <source>
        <dbReference type="ARBA" id="ARBA00022840"/>
    </source>
</evidence>
<dbReference type="GO" id="GO:0004815">
    <property type="term" value="F:aspartate-tRNA ligase activity"/>
    <property type="evidence" value="ECO:0007669"/>
    <property type="project" value="TreeGrafter"/>
</dbReference>
<keyword evidence="6 11" id="KW-0547">Nucleotide-binding</keyword>
<dbReference type="InterPro" id="IPR004115">
    <property type="entry name" value="GAD-like_sf"/>
</dbReference>
<dbReference type="Proteomes" id="UP001152797">
    <property type="component" value="Unassembled WGS sequence"/>
</dbReference>
<dbReference type="Pfam" id="PF00152">
    <property type="entry name" value="tRNA-synt_2"/>
    <property type="match status" value="1"/>
</dbReference>
<keyword evidence="16" id="KW-1185">Reference proteome</keyword>
<dbReference type="InterPro" id="IPR027417">
    <property type="entry name" value="P-loop_NTPase"/>
</dbReference>
<dbReference type="GO" id="GO:0005737">
    <property type="term" value="C:cytoplasm"/>
    <property type="evidence" value="ECO:0007669"/>
    <property type="project" value="InterPro"/>
</dbReference>
<dbReference type="NCBIfam" id="TIGR00174">
    <property type="entry name" value="miaA"/>
    <property type="match status" value="1"/>
</dbReference>
<evidence type="ECO:0000256" key="11">
    <source>
        <dbReference type="RuleBase" id="RU003785"/>
    </source>
</evidence>
<dbReference type="Pfam" id="PF02938">
    <property type="entry name" value="GAD"/>
    <property type="match status" value="1"/>
</dbReference>
<keyword evidence="7 11" id="KW-0067">ATP-binding</keyword>
<dbReference type="InterPro" id="IPR012340">
    <property type="entry name" value="NA-bd_OB-fold"/>
</dbReference>
<dbReference type="InterPro" id="IPR004364">
    <property type="entry name" value="Aa-tRNA-synt_II"/>
</dbReference>
<keyword evidence="3 15" id="KW-0436">Ligase</keyword>
<evidence type="ECO:0000256" key="4">
    <source>
        <dbReference type="ARBA" id="ARBA00022679"/>
    </source>
</evidence>
<dbReference type="GO" id="GO:0052381">
    <property type="term" value="F:tRNA dimethylallyltransferase activity"/>
    <property type="evidence" value="ECO:0007669"/>
    <property type="project" value="InterPro"/>
</dbReference>
<comment type="similarity">
    <text evidence="11">Belongs to the IPP transferase family.</text>
</comment>
<sequence length="944" mass="105499">MTGFPPTADCIYITGPTASGKSTVGVELAKLVGGEIISLDSMAVYRGMDVGTAKPGPEERGGVEHHLIDILDPAEDFSVAQYVAAAEEKVRQLRERGREPLFVGGTPLYLKALLRGIFEGPEADWAWRRELTAESARHEPGWLHARLAVVDPPSAERLHPNDTRRLVRALEVYHKTGRPMSHWQQQFDRGRPAEECAVFWLDWPPEVLAERINRRVDAMFAEGLVAEVEALTREGKTLSHTASQALGYREVLAHLAGECELPETIELVKTHTRQFAKRQRTWFRSLSECQRVEMTAGESAAAVAAQLAEHLGGRGIFPLNPAGRHPSRPAVAGLQCGALAARLWSVVGAQQGSSAVLRTHTCGELRLEHVDQTVTISGWVDTYRDHRGILFVDLRDRYGKTQIVFGPESGEEIQNAARTLRGEFVISVTGRVSKRPEGTANPALPTGDVELRVEKLDIFNKCATLPLQPTASETPGEDIRLRHRYLDLRRPVMQQTMLLRGRLVKKMRDYFEKLGFIDVETPMLGRSTPEGARDYLVPSRVNKGTFYALPQSPQLYKQILMVAGYDRYVQVARCFRDEDLRADRQPEFTQLDMEMSFVEVDDVINVIDGLVAEVAEQFLGKKVSLPLPRMTYDEAMERFGHDAPDLRYGMELVDATDLAAATSFRVFRGVADGGGRVRGINVKGAAEKYSRKGIDELTAFVQQDFGAKGMAWFKVDADGTLNSPIAKNFEENILKKIGQRFEVETGDLLLFIADEFEVTCKALNGLRRRLADELKLYDPNEMHFSWVVEFPMFDYDEEEKVWAAMHHPFTAPRPQDVPLLATDPAKMRAQAYDLVINGLEAGGGTIRIHDQSVQKQVFEVLGIDETMAKERFGFLLEALQYGAPPHGGIALGLDRWVMLFGKRDNIRDTIAFPKTQRATDLMTGAPSAVEAKQLRDLHIKVHAR</sequence>
<dbReference type="InterPro" id="IPR047090">
    <property type="entry name" value="AspRS_core"/>
</dbReference>
<keyword evidence="8" id="KW-0460">Magnesium</keyword>
<dbReference type="NCBIfam" id="NF001750">
    <property type="entry name" value="PRK00476.1"/>
    <property type="match status" value="1"/>
</dbReference>
<reference evidence="14" key="2">
    <citation type="submission" date="2024-04" db="EMBL/GenBank/DDBJ databases">
        <authorList>
            <person name="Chen Y."/>
            <person name="Shah S."/>
            <person name="Dougan E. K."/>
            <person name="Thang M."/>
            <person name="Chan C."/>
        </authorList>
    </citation>
    <scope>NUCLEOTIDE SEQUENCE [LARGE SCALE GENOMIC DNA]</scope>
</reference>
<dbReference type="Gene3D" id="1.10.20.140">
    <property type="match status" value="1"/>
</dbReference>
<evidence type="ECO:0000256" key="2">
    <source>
        <dbReference type="ARBA" id="ARBA00006303"/>
    </source>
</evidence>
<dbReference type="Pfam" id="PF01715">
    <property type="entry name" value="IPPT"/>
    <property type="match status" value="1"/>
</dbReference>
<dbReference type="FunFam" id="1.10.20.140:FF:000001">
    <property type="entry name" value="tRNA dimethylallyltransferase"/>
    <property type="match status" value="1"/>
</dbReference>
<evidence type="ECO:0000313" key="15">
    <source>
        <dbReference type="EMBL" id="CAL4759344.1"/>
    </source>
</evidence>
<dbReference type="PANTHER" id="PTHR22594:SF5">
    <property type="entry name" value="ASPARTATE--TRNA LIGASE, MITOCHONDRIAL"/>
    <property type="match status" value="1"/>
</dbReference>
<dbReference type="HAMAP" id="MF_00185">
    <property type="entry name" value="IPP_trans"/>
    <property type="match status" value="1"/>
</dbReference>
<accession>A0A9P1BER8</accession>
<dbReference type="Gene3D" id="2.40.50.140">
    <property type="entry name" value="Nucleic acid-binding proteins"/>
    <property type="match status" value="1"/>
</dbReference>
<dbReference type="InterPro" id="IPR004524">
    <property type="entry name" value="Asp-tRNA-ligase_1"/>
</dbReference>
<dbReference type="EMBL" id="CAMXCT020000001">
    <property type="protein sequence ID" value="CAL1125407.1"/>
    <property type="molecule type" value="Genomic_DNA"/>
</dbReference>
<evidence type="ECO:0000256" key="10">
    <source>
        <dbReference type="ARBA" id="ARBA00023146"/>
    </source>
</evidence>
<dbReference type="EMBL" id="CAMXCT030000001">
    <property type="protein sequence ID" value="CAL4759344.1"/>
    <property type="molecule type" value="Genomic_DNA"/>
</dbReference>
<comment type="cofactor">
    <cofactor evidence="1">
        <name>Mg(2+)</name>
        <dbReference type="ChEBI" id="CHEBI:18420"/>
    </cofactor>
</comment>
<dbReference type="SUPFAM" id="SSF50249">
    <property type="entry name" value="Nucleic acid-binding proteins"/>
    <property type="match status" value="1"/>
</dbReference>
<evidence type="ECO:0000256" key="9">
    <source>
        <dbReference type="ARBA" id="ARBA00022917"/>
    </source>
</evidence>
<evidence type="ECO:0000259" key="12">
    <source>
        <dbReference type="PROSITE" id="PS50862"/>
    </source>
</evidence>
<dbReference type="Gene3D" id="3.30.930.10">
    <property type="entry name" value="Bira Bifunctional Protein, Domain 2"/>
    <property type="match status" value="1"/>
</dbReference>
<comment type="caution">
    <text evidence="13">The sequence shown here is derived from an EMBL/GenBank/DDBJ whole genome shotgun (WGS) entry which is preliminary data.</text>
</comment>
<dbReference type="InterPro" id="IPR004365">
    <property type="entry name" value="NA-bd_OB_tRNA"/>
</dbReference>
<feature type="domain" description="Aminoacyl-transfer RNA synthetases class-II family profile" evidence="12">
    <location>
        <begin position="499"/>
        <end position="913"/>
    </location>
</feature>
<evidence type="ECO:0000256" key="8">
    <source>
        <dbReference type="ARBA" id="ARBA00022842"/>
    </source>
</evidence>
<dbReference type="OrthoDB" id="439710at2759"/>
<dbReference type="NCBIfam" id="TIGR00459">
    <property type="entry name" value="aspS_bact"/>
    <property type="match status" value="1"/>
</dbReference>
<dbReference type="InterPro" id="IPR006195">
    <property type="entry name" value="aa-tRNA-synth_II"/>
</dbReference>
<dbReference type="InterPro" id="IPR018022">
    <property type="entry name" value="IPT"/>
</dbReference>
<proteinExistence type="inferred from homology"/>
<dbReference type="SUPFAM" id="SSF55261">
    <property type="entry name" value="GAD domain-like"/>
    <property type="match status" value="1"/>
</dbReference>
<dbReference type="GO" id="GO:0003676">
    <property type="term" value="F:nucleic acid binding"/>
    <property type="evidence" value="ECO:0007669"/>
    <property type="project" value="InterPro"/>
</dbReference>
<dbReference type="InterPro" id="IPR002312">
    <property type="entry name" value="Asp/Asn-tRNA-synth_IIb"/>
</dbReference>
<dbReference type="GO" id="GO:0006422">
    <property type="term" value="P:aspartyl-tRNA aminoacylation"/>
    <property type="evidence" value="ECO:0007669"/>
    <property type="project" value="TreeGrafter"/>
</dbReference>
<name>A0A9P1BER8_9DINO</name>
<keyword evidence="10" id="KW-0030">Aminoacyl-tRNA synthetase</keyword>
<dbReference type="InterPro" id="IPR047089">
    <property type="entry name" value="Asp-tRNA-ligase_1_N"/>
</dbReference>
<dbReference type="GO" id="GO:0005524">
    <property type="term" value="F:ATP binding"/>
    <property type="evidence" value="ECO:0007669"/>
    <property type="project" value="UniProtKB-KW"/>
</dbReference>
<organism evidence="13">
    <name type="scientific">Cladocopium goreaui</name>
    <dbReference type="NCBI Taxonomy" id="2562237"/>
    <lineage>
        <taxon>Eukaryota</taxon>
        <taxon>Sar</taxon>
        <taxon>Alveolata</taxon>
        <taxon>Dinophyceae</taxon>
        <taxon>Suessiales</taxon>
        <taxon>Symbiodiniaceae</taxon>
        <taxon>Cladocopium</taxon>
    </lineage>
</organism>
<protein>
    <submittedName>
        <fullName evidence="15">Aspartate--tRNA(Asp/Asn) ligase (Aspartyl-tRN A synthetase) (AspRS) (Non-discriminating aspartyl-tRNA synthetase) (ND-AspRS)</fullName>
    </submittedName>
</protein>
<reference evidence="13" key="1">
    <citation type="submission" date="2022-10" db="EMBL/GenBank/DDBJ databases">
        <authorList>
            <person name="Chen Y."/>
            <person name="Dougan E. K."/>
            <person name="Chan C."/>
            <person name="Rhodes N."/>
            <person name="Thang M."/>
        </authorList>
    </citation>
    <scope>NUCLEOTIDE SEQUENCE</scope>
</reference>
<dbReference type="PROSITE" id="PS50862">
    <property type="entry name" value="AA_TRNA_LIGASE_II"/>
    <property type="match status" value="1"/>
</dbReference>
<gene>
    <name evidence="13" type="ORF">C1SCF055_LOCUS622</name>
</gene>
<dbReference type="Gene3D" id="3.30.1360.30">
    <property type="entry name" value="GAD-like domain"/>
    <property type="match status" value="1"/>
</dbReference>
<dbReference type="PRINTS" id="PR01042">
    <property type="entry name" value="TRNASYNTHASP"/>
</dbReference>
<evidence type="ECO:0000256" key="6">
    <source>
        <dbReference type="ARBA" id="ARBA00022741"/>
    </source>
</evidence>
<keyword evidence="5" id="KW-0819">tRNA processing</keyword>
<keyword evidence="9" id="KW-0648">Protein biosynthesis</keyword>
<comment type="similarity">
    <text evidence="2">Belongs to the class-II aminoacyl-tRNA synthetase family. Type 1 subfamily.</text>
</comment>
<dbReference type="Gene3D" id="3.40.50.300">
    <property type="entry name" value="P-loop containing nucleotide triphosphate hydrolases"/>
    <property type="match status" value="1"/>
</dbReference>
<evidence type="ECO:0000313" key="13">
    <source>
        <dbReference type="EMBL" id="CAI3972032.1"/>
    </source>
</evidence>
<dbReference type="SUPFAM" id="SSF55681">
    <property type="entry name" value="Class II aaRS and biotin synthetases"/>
    <property type="match status" value="1"/>
</dbReference>
<evidence type="ECO:0000313" key="16">
    <source>
        <dbReference type="Proteomes" id="UP001152797"/>
    </source>
</evidence>
<dbReference type="InterPro" id="IPR045864">
    <property type="entry name" value="aa-tRNA-synth_II/BPL/LPL"/>
</dbReference>
<dbReference type="InterPro" id="IPR029351">
    <property type="entry name" value="GAD_dom"/>
</dbReference>
<dbReference type="Pfam" id="PF01336">
    <property type="entry name" value="tRNA_anti-codon"/>
    <property type="match status" value="1"/>
</dbReference>
<dbReference type="SUPFAM" id="SSF52540">
    <property type="entry name" value="P-loop containing nucleoside triphosphate hydrolases"/>
    <property type="match status" value="2"/>
</dbReference>
<evidence type="ECO:0000313" key="14">
    <source>
        <dbReference type="EMBL" id="CAL1125407.1"/>
    </source>
</evidence>
<dbReference type="CDD" id="cd00777">
    <property type="entry name" value="AspRS_core"/>
    <property type="match status" value="1"/>
</dbReference>
<dbReference type="GO" id="GO:0008033">
    <property type="term" value="P:tRNA processing"/>
    <property type="evidence" value="ECO:0007669"/>
    <property type="project" value="UniProtKB-KW"/>
</dbReference>
<evidence type="ECO:0000256" key="5">
    <source>
        <dbReference type="ARBA" id="ARBA00022694"/>
    </source>
</evidence>
<dbReference type="HAMAP" id="MF_00044">
    <property type="entry name" value="Asp_tRNA_synth_type1"/>
    <property type="match status" value="1"/>
</dbReference>
<evidence type="ECO:0000256" key="3">
    <source>
        <dbReference type="ARBA" id="ARBA00022598"/>
    </source>
</evidence>